<dbReference type="Pfam" id="PF00106">
    <property type="entry name" value="adh_short"/>
    <property type="match status" value="1"/>
</dbReference>
<dbReference type="SUPFAM" id="SSF51735">
    <property type="entry name" value="NAD(P)-binding Rossmann-fold domains"/>
    <property type="match status" value="1"/>
</dbReference>
<dbReference type="PANTHER" id="PTHR44147:SF2">
    <property type="entry name" value="DEHYDROGENASE_REDUCTASE SDR FAMILY MEMBER 1"/>
    <property type="match status" value="1"/>
</dbReference>
<feature type="compositionally biased region" description="Basic and acidic residues" evidence="1">
    <location>
        <begin position="20"/>
        <end position="33"/>
    </location>
</feature>
<name>A0A420V9W8_9ACTN</name>
<dbReference type="NCBIfam" id="NF006159">
    <property type="entry name" value="PRK08303.1"/>
    <property type="match status" value="1"/>
</dbReference>
<feature type="compositionally biased region" description="Low complexity" evidence="1">
    <location>
        <begin position="1"/>
        <end position="11"/>
    </location>
</feature>
<proteinExistence type="predicted"/>
<comment type="caution">
    <text evidence="2">The sequence shown here is derived from an EMBL/GenBank/DDBJ whole genome shotgun (WGS) entry which is preliminary data.</text>
</comment>
<dbReference type="PANTHER" id="PTHR44147">
    <property type="entry name" value="DEHYDROGENASE/REDUCTASE SDR FAMILY MEMBER 1"/>
    <property type="match status" value="1"/>
</dbReference>
<dbReference type="EMBL" id="JNAD02000001">
    <property type="protein sequence ID" value="RKM99106.1"/>
    <property type="molecule type" value="Genomic_DNA"/>
</dbReference>
<dbReference type="AlphaFoldDB" id="A0A420V9W8"/>
<evidence type="ECO:0000313" key="3">
    <source>
        <dbReference type="Proteomes" id="UP000028058"/>
    </source>
</evidence>
<feature type="region of interest" description="Disordered" evidence="1">
    <location>
        <begin position="1"/>
        <end position="35"/>
    </location>
</feature>
<dbReference type="OrthoDB" id="63584at2"/>
<sequence>MSALPARVVPSARRRSRAGGTDRERYGQREESAHVNGQGRLAGRVALVAGATRGAGRAIAVQLGTEGATVYVTGRTTRARRSEVDRPETIEETAELVTAAGGTGIAVPTDHLEREQVRALTERVDREQGRLDVLVNDLWGGEHLVDFGKKMWEIGLERGLRMLRLGVESHIVTSHYALPLLIRRPGGLLVEITDGTTETNKDYRESLYYDLTKYAPLRMALGLGTELEEYGCTAVAVTPGFLRSEQMLDHFGVTEANWRDGVAKEPGFAISESPVFVGRAVAALAADPDVARWNGQSLSSGQLSRVYGFTDTDGTRPDAWRYIREVTAGGREADDAEYR</sequence>
<organism evidence="2 3">
    <name type="scientific">Streptomyces xinghaiensis</name>
    <dbReference type="NCBI Taxonomy" id="1038928"/>
    <lineage>
        <taxon>Bacteria</taxon>
        <taxon>Bacillati</taxon>
        <taxon>Actinomycetota</taxon>
        <taxon>Actinomycetes</taxon>
        <taxon>Kitasatosporales</taxon>
        <taxon>Streptomycetaceae</taxon>
        <taxon>Streptomyces</taxon>
    </lineage>
</organism>
<gene>
    <name evidence="2" type="ORF">SFRA_002580</name>
</gene>
<protein>
    <submittedName>
        <fullName evidence="2">SDR family NAD(P)-dependent oxidoreductase</fullName>
    </submittedName>
</protein>
<evidence type="ECO:0000256" key="1">
    <source>
        <dbReference type="SAM" id="MobiDB-lite"/>
    </source>
</evidence>
<dbReference type="InterPro" id="IPR002347">
    <property type="entry name" value="SDR_fam"/>
</dbReference>
<accession>A0A420V9W8</accession>
<evidence type="ECO:0000313" key="2">
    <source>
        <dbReference type="EMBL" id="RKM99106.1"/>
    </source>
</evidence>
<keyword evidence="3" id="KW-1185">Reference proteome</keyword>
<reference evidence="2 3" key="1">
    <citation type="journal article" date="2014" name="Genome Announc.">
        <title>Draft Genome Sequence of Streptomyces fradiae ATCC 19609, a Strain Highly Sensitive to Antibiotics.</title>
        <authorList>
            <person name="Bekker O.B."/>
            <person name="Klimina K.M."/>
            <person name="Vatlin A.A."/>
            <person name="Zakharevich N.V."/>
            <person name="Kasianov A.S."/>
            <person name="Danilenko V.N."/>
        </authorList>
    </citation>
    <scope>NUCLEOTIDE SEQUENCE [LARGE SCALE GENOMIC DNA]</scope>
    <source>
        <strain evidence="2 3">ATCC 19609</strain>
    </source>
</reference>
<dbReference type="InterPro" id="IPR036291">
    <property type="entry name" value="NAD(P)-bd_dom_sf"/>
</dbReference>
<dbReference type="PRINTS" id="PR00081">
    <property type="entry name" value="GDHRDH"/>
</dbReference>
<dbReference type="Proteomes" id="UP000028058">
    <property type="component" value="Unassembled WGS sequence"/>
</dbReference>
<dbReference type="Gene3D" id="3.40.50.720">
    <property type="entry name" value="NAD(P)-binding Rossmann-like Domain"/>
    <property type="match status" value="1"/>
</dbReference>